<evidence type="ECO:0000256" key="1">
    <source>
        <dbReference type="SAM" id="SignalP"/>
    </source>
</evidence>
<dbReference type="OrthoDB" id="6187627at2"/>
<dbReference type="PANTHER" id="PTHR45713">
    <property type="entry name" value="FTP DOMAIN-CONTAINING PROTEIN"/>
    <property type="match status" value="1"/>
</dbReference>
<protein>
    <submittedName>
        <fullName evidence="3">Coagulation factor 5/8 type domain protein</fullName>
    </submittedName>
</protein>
<sequence length="650" mass="73531">MDRFKIGTLLLVLSMLSFNAFANSANKLNVTGEIYTQVINPISFQILSNRQTFAVRDGFKFSDITVNVMTNTTIHPGPFLRINNSTPRRLAQLAILINGVPNSISQTILPFHSLDIILDELSQTDDVVFLDPAPLYKPNVSKYTDNVTDEDVDSYALVQTGLRKIYSKKQTKHDYFSYFKYIRGEAAESAYDKWRRVVTTDEQVEYRAKIRASAGVASDNWLSINWPLPNFNADKSKISIYRFLSHERAHTNGFSHSSGMAYGWDDYVQKYVLDLRANNEIIDDVIPLEDAKVYWYYNEGKFKAYSHDISYTLENIDLIYSNGIVRSATIINNEINVDLLPHTNISNNTNVLLSADIQDEDQLVSYILPTGLTNLALHKPVNASSQFEANRPGNYLTDGNTAQHTATDKGADQWLEVDLETAHNIGTVILYNRAYNSHRANGVTLSLLDENKVEVWKSSPLINQDKWVFNATISGFNGNNVRYIKLDNTDEYLTFIELAAYKEDTLLTVLPEQPPLPAAPINIALNKTVTASSIYSVANRASNLVDGQINTVAITKNKGPQWFEIDLEAVHNLEAIVLENRHNGYQYRTIGASLSILDQNKNEIWSTILDGSQRWVFDSETDFTATNARYIRLEKTDEYINVSEIRAYSQ</sequence>
<dbReference type="Gene3D" id="2.60.120.260">
    <property type="entry name" value="Galactose-binding domain-like"/>
    <property type="match status" value="2"/>
</dbReference>
<dbReference type="Pfam" id="PF22633">
    <property type="entry name" value="F5_F8_type_C_2"/>
    <property type="match status" value="2"/>
</dbReference>
<proteinExistence type="predicted"/>
<dbReference type="InterPro" id="IPR008979">
    <property type="entry name" value="Galactose-bd-like_sf"/>
</dbReference>
<dbReference type="InterPro" id="IPR000421">
    <property type="entry name" value="FA58C"/>
</dbReference>
<feature type="domain" description="F5/8 type C" evidence="2">
    <location>
        <begin position="511"/>
        <end position="650"/>
    </location>
</feature>
<dbReference type="AlphaFoldDB" id="A0A1K9ZGB5"/>
<dbReference type="EMBL" id="FPLD01000052">
    <property type="protein sequence ID" value="SGY96800.1"/>
    <property type="molecule type" value="Genomic_DNA"/>
</dbReference>
<organism evidence="3 4">
    <name type="scientific">Moritella viscosa</name>
    <dbReference type="NCBI Taxonomy" id="80854"/>
    <lineage>
        <taxon>Bacteria</taxon>
        <taxon>Pseudomonadati</taxon>
        <taxon>Pseudomonadota</taxon>
        <taxon>Gammaproteobacteria</taxon>
        <taxon>Alteromonadales</taxon>
        <taxon>Moritellaceae</taxon>
        <taxon>Moritella</taxon>
    </lineage>
</organism>
<feature type="chain" id="PRO_5013176663" evidence="1">
    <location>
        <begin position="23"/>
        <end position="650"/>
    </location>
</feature>
<dbReference type="SUPFAM" id="SSF49785">
    <property type="entry name" value="Galactose-binding domain-like"/>
    <property type="match status" value="2"/>
</dbReference>
<dbReference type="PANTHER" id="PTHR45713:SF6">
    <property type="entry name" value="F5_8 TYPE C DOMAIN-CONTAINING PROTEIN"/>
    <property type="match status" value="1"/>
</dbReference>
<evidence type="ECO:0000313" key="3">
    <source>
        <dbReference type="EMBL" id="SGY96800.1"/>
    </source>
</evidence>
<name>A0A1K9ZGB5_9GAMM</name>
<accession>A0A1K9ZGB5</accession>
<evidence type="ECO:0000313" key="4">
    <source>
        <dbReference type="Proteomes" id="UP000183794"/>
    </source>
</evidence>
<evidence type="ECO:0000259" key="2">
    <source>
        <dbReference type="PROSITE" id="PS50022"/>
    </source>
</evidence>
<keyword evidence="1" id="KW-0732">Signal</keyword>
<dbReference type="PROSITE" id="PS50022">
    <property type="entry name" value="FA58C_3"/>
    <property type="match status" value="1"/>
</dbReference>
<dbReference type="InterPro" id="IPR051941">
    <property type="entry name" value="BG_Antigen-Binding_Lectin"/>
</dbReference>
<feature type="signal peptide" evidence="1">
    <location>
        <begin position="1"/>
        <end position="22"/>
    </location>
</feature>
<dbReference type="RefSeq" id="WP_075497219.1">
    <property type="nucleotide sequence ID" value="NZ_CAWRBC010000159.1"/>
</dbReference>
<reference evidence="3 4" key="1">
    <citation type="submission" date="2016-11" db="EMBL/GenBank/DDBJ databases">
        <authorList>
            <person name="Jaros S."/>
            <person name="Januszkiewicz K."/>
            <person name="Wedrychowicz H."/>
        </authorList>
    </citation>
    <scope>NUCLEOTIDE SEQUENCE [LARGE SCALE GENOMIC DNA]</scope>
    <source>
        <strain evidence="3">NVI 5450</strain>
    </source>
</reference>
<gene>
    <name evidence="3" type="ORF">NVI5450_1882</name>
</gene>
<dbReference type="Proteomes" id="UP000183794">
    <property type="component" value="Unassembled WGS sequence"/>
</dbReference>